<evidence type="ECO:0000256" key="15">
    <source>
        <dbReference type="ARBA" id="ARBA00022771"/>
    </source>
</evidence>
<dbReference type="EC" id="2.1.1.37" evidence="5"/>
<keyword evidence="10" id="KW-0132">Cell division</keyword>
<comment type="subcellular location">
    <subcellularLocation>
        <location evidence="2">Cytoplasm</location>
        <location evidence="2">Cytoskeleton</location>
        <location evidence="2">Microtubule organizing center</location>
        <location evidence="2">Centrosome</location>
    </subcellularLocation>
    <subcellularLocation>
        <location evidence="3">Cytoplasm</location>
        <location evidence="3">Cytoskeleton</location>
        <location evidence="3">Spindle pole</location>
    </subcellularLocation>
    <subcellularLocation>
        <location evidence="1">Nucleus</location>
    </subcellularLocation>
</comment>
<dbReference type="Pfam" id="PF00307">
    <property type="entry name" value="CH"/>
    <property type="match status" value="2"/>
</dbReference>
<dbReference type="InterPro" id="IPR040552">
    <property type="entry name" value="DNMT3_ADD_GATA1-like"/>
</dbReference>
<evidence type="ECO:0000256" key="21">
    <source>
        <dbReference type="ARBA" id="ARBA00023306"/>
    </source>
</evidence>
<keyword evidence="30" id="KW-1185">Reference proteome</keyword>
<dbReference type="GO" id="GO:0005813">
    <property type="term" value="C:centrosome"/>
    <property type="evidence" value="ECO:0007669"/>
    <property type="project" value="UniProtKB-SubCell"/>
</dbReference>
<keyword evidence="15" id="KW-0863">Zinc-finger</keyword>
<dbReference type="Gene3D" id="1.10.720.50">
    <property type="entry name" value="PWWP, helical domain"/>
    <property type="match status" value="1"/>
</dbReference>
<dbReference type="GO" id="GO:0003886">
    <property type="term" value="F:DNA (cytosine-5-)-methyltransferase activity"/>
    <property type="evidence" value="ECO:0007669"/>
    <property type="project" value="UniProtKB-EC"/>
</dbReference>
<evidence type="ECO:0000313" key="30">
    <source>
        <dbReference type="Proteomes" id="UP000579812"/>
    </source>
</evidence>
<feature type="domain" description="EB1 C-terminal" evidence="27">
    <location>
        <begin position="1741"/>
        <end position="1811"/>
    </location>
</feature>
<keyword evidence="8" id="KW-0678">Repressor</keyword>
<evidence type="ECO:0000259" key="26">
    <source>
        <dbReference type="PROSITE" id="PS50812"/>
    </source>
</evidence>
<dbReference type="InterPro" id="IPR025766">
    <property type="entry name" value="ADD"/>
</dbReference>
<dbReference type="PROSITE" id="PS50021">
    <property type="entry name" value="CH"/>
    <property type="match status" value="2"/>
</dbReference>
<dbReference type="Gene3D" id="1.10.418.10">
    <property type="entry name" value="Calponin-like domain"/>
    <property type="match status" value="2"/>
</dbReference>
<dbReference type="FunFam" id="3.40.50.150:FF:000008">
    <property type="entry name" value="DNA (Cytosine-5)-methyltransferase 3A isoform X1"/>
    <property type="match status" value="1"/>
</dbReference>
<dbReference type="Pfam" id="PF03271">
    <property type="entry name" value="EB1"/>
    <property type="match status" value="1"/>
</dbReference>
<dbReference type="Gene3D" id="3.40.50.150">
    <property type="entry name" value="Vaccinia Virus protein VP39"/>
    <property type="match status" value="1"/>
</dbReference>
<dbReference type="Pfam" id="PF00855">
    <property type="entry name" value="PWWP"/>
    <property type="match status" value="1"/>
</dbReference>
<evidence type="ECO:0000256" key="13">
    <source>
        <dbReference type="ARBA" id="ARBA00022701"/>
    </source>
</evidence>
<dbReference type="SMART" id="SM00293">
    <property type="entry name" value="PWWP"/>
    <property type="match status" value="1"/>
</dbReference>
<evidence type="ECO:0000256" key="17">
    <source>
        <dbReference type="ARBA" id="ARBA00022833"/>
    </source>
</evidence>
<keyword evidence="20" id="KW-0539">Nucleus</keyword>
<dbReference type="FunFam" id="3.40.50.150:FF:000011">
    <property type="entry name" value="DNA methyltransferase 3 alpha"/>
    <property type="match status" value="1"/>
</dbReference>
<evidence type="ECO:0000256" key="7">
    <source>
        <dbReference type="ARBA" id="ARBA00022490"/>
    </source>
</evidence>
<dbReference type="PROSITE" id="PS00094">
    <property type="entry name" value="C5_MTASE_1"/>
    <property type="match status" value="1"/>
</dbReference>
<keyword evidence="14" id="KW-0479">Metal-binding</keyword>
<evidence type="ECO:0000256" key="22">
    <source>
        <dbReference type="PROSITE-ProRule" id="PRU00576"/>
    </source>
</evidence>
<keyword evidence="18" id="KW-0238">DNA-binding</keyword>
<dbReference type="GO" id="GO:0051301">
    <property type="term" value="P:cell division"/>
    <property type="evidence" value="ECO:0007669"/>
    <property type="project" value="UniProtKB-KW"/>
</dbReference>
<dbReference type="InterPro" id="IPR029063">
    <property type="entry name" value="SAM-dependent_MTases_sf"/>
</dbReference>
<feature type="domain" description="Calponin-homology (CH)" evidence="25">
    <location>
        <begin position="1577"/>
        <end position="1679"/>
    </location>
</feature>
<comment type="caution">
    <text evidence="29">The sequence shown here is derived from an EMBL/GenBank/DDBJ whole genome shotgun (WGS) entry which is preliminary data.</text>
</comment>
<dbReference type="InterPro" id="IPR001715">
    <property type="entry name" value="CH_dom"/>
</dbReference>
<dbReference type="SUPFAM" id="SSF47576">
    <property type="entry name" value="Calponin-homology domain, CH-domain"/>
    <property type="match status" value="2"/>
</dbReference>
<dbReference type="SUPFAM" id="SSF140612">
    <property type="entry name" value="EB1 dimerisation domain-like"/>
    <property type="match status" value="1"/>
</dbReference>
<dbReference type="Pfam" id="PF21255">
    <property type="entry name" value="DNMT3_ADD_GATA1-like"/>
    <property type="match status" value="1"/>
</dbReference>
<dbReference type="GO" id="GO:0005874">
    <property type="term" value="C:microtubule"/>
    <property type="evidence" value="ECO:0007669"/>
    <property type="project" value="UniProtKB-KW"/>
</dbReference>
<evidence type="ECO:0000256" key="14">
    <source>
        <dbReference type="ARBA" id="ARBA00022723"/>
    </source>
</evidence>
<dbReference type="PANTHER" id="PTHR10623">
    <property type="entry name" value="MICROTUBULE-ASSOCIATED PROTEIN RP/EB FAMILY MEMBER"/>
    <property type="match status" value="1"/>
</dbReference>
<keyword evidence="11 23" id="KW-0808">Transferase</keyword>
<dbReference type="InterPro" id="IPR000313">
    <property type="entry name" value="PWWP_dom"/>
</dbReference>
<feature type="active site" evidence="23">
    <location>
        <position position="1303"/>
    </location>
</feature>
<comment type="similarity">
    <text evidence="23">Belongs to the class I-like SAM-binding methyltransferase superfamily. C5-methyltransferase family.</text>
</comment>
<dbReference type="FunFam" id="1.10.418.10:FF:000028">
    <property type="entry name" value="RP/EB family microtubule-associated protein"/>
    <property type="match status" value="1"/>
</dbReference>
<dbReference type="InterPro" id="IPR001525">
    <property type="entry name" value="C5_MeTfrase"/>
</dbReference>
<feature type="domain" description="Calponin-homology (CH)" evidence="25">
    <location>
        <begin position="15"/>
        <end position="117"/>
    </location>
</feature>
<feature type="compositionally biased region" description="Low complexity" evidence="24">
    <location>
        <begin position="1703"/>
        <end position="1719"/>
    </location>
</feature>
<keyword evidence="13 22" id="KW-0493">Microtubule</keyword>
<evidence type="ECO:0000256" key="11">
    <source>
        <dbReference type="ARBA" id="ARBA00022679"/>
    </source>
</evidence>
<dbReference type="InterPro" id="IPR036133">
    <property type="entry name" value="EB1_C_sf"/>
</dbReference>
<dbReference type="InterPro" id="IPR004953">
    <property type="entry name" value="EB1_C"/>
</dbReference>
<feature type="domain" description="PHD-type" evidence="28">
    <location>
        <begin position="1075"/>
        <end position="1207"/>
    </location>
</feature>
<accession>A0A7J6CSM6</accession>
<keyword evidence="17" id="KW-0862">Zinc</keyword>
<evidence type="ECO:0000259" key="25">
    <source>
        <dbReference type="PROSITE" id="PS50021"/>
    </source>
</evidence>
<feature type="region of interest" description="Disordered" evidence="24">
    <location>
        <begin position="128"/>
        <end position="169"/>
    </location>
</feature>
<evidence type="ECO:0000259" key="27">
    <source>
        <dbReference type="PROSITE" id="PS51230"/>
    </source>
</evidence>
<dbReference type="EMBL" id="JAAMOB010000008">
    <property type="protein sequence ID" value="KAF4110004.1"/>
    <property type="molecule type" value="Genomic_DNA"/>
</dbReference>
<comment type="similarity">
    <text evidence="4">Belongs to the MAPRE family.</text>
</comment>
<dbReference type="GO" id="GO:0005634">
    <property type="term" value="C:nucleus"/>
    <property type="evidence" value="ECO:0007669"/>
    <property type="project" value="UniProtKB-SubCell"/>
</dbReference>
<feature type="domain" description="PWWP" evidence="26">
    <location>
        <begin position="910"/>
        <end position="965"/>
    </location>
</feature>
<keyword evidence="9 23" id="KW-0489">Methyltransferase</keyword>
<dbReference type="PROSITE" id="PS51679">
    <property type="entry name" value="SAM_MT_C5"/>
    <property type="match status" value="1"/>
</dbReference>
<dbReference type="GO" id="GO:0032259">
    <property type="term" value="P:methylation"/>
    <property type="evidence" value="ECO:0007669"/>
    <property type="project" value="UniProtKB-KW"/>
</dbReference>
<dbReference type="SUPFAM" id="SSF53335">
    <property type="entry name" value="S-adenosyl-L-methionine-dependent methyltransferases"/>
    <property type="match status" value="1"/>
</dbReference>
<dbReference type="InterPro" id="IPR049554">
    <property type="entry name" value="DNMT3_ADD_PHD"/>
</dbReference>
<dbReference type="Proteomes" id="UP000579812">
    <property type="component" value="Unassembled WGS sequence"/>
</dbReference>
<evidence type="ECO:0000256" key="9">
    <source>
        <dbReference type="ARBA" id="ARBA00022603"/>
    </source>
</evidence>
<evidence type="ECO:0000256" key="20">
    <source>
        <dbReference type="ARBA" id="ARBA00023242"/>
    </source>
</evidence>
<evidence type="ECO:0000256" key="2">
    <source>
        <dbReference type="ARBA" id="ARBA00004300"/>
    </source>
</evidence>
<feature type="compositionally biased region" description="Basic and acidic residues" evidence="24">
    <location>
        <begin position="753"/>
        <end position="771"/>
    </location>
</feature>
<evidence type="ECO:0000313" key="29">
    <source>
        <dbReference type="EMBL" id="KAF4110004.1"/>
    </source>
</evidence>
<dbReference type="GO" id="GO:0000922">
    <property type="term" value="C:spindle pole"/>
    <property type="evidence" value="ECO:0007669"/>
    <property type="project" value="UniProtKB-SubCell"/>
</dbReference>
<dbReference type="FunFam" id="1.10.418.10:FF:000007">
    <property type="entry name" value="Microtubule-associated protein, RP/EB family, member 2"/>
    <property type="match status" value="1"/>
</dbReference>
<keyword evidence="12 23" id="KW-0949">S-adenosyl-L-methionine</keyword>
<evidence type="ECO:0000256" key="4">
    <source>
        <dbReference type="ARBA" id="ARBA00010729"/>
    </source>
</evidence>
<keyword evidence="7" id="KW-0963">Cytoplasm</keyword>
<dbReference type="Pfam" id="PF00145">
    <property type="entry name" value="DNA_methylase"/>
    <property type="match status" value="1"/>
</dbReference>
<dbReference type="InterPro" id="IPR018117">
    <property type="entry name" value="C5_DNA_meth_AS"/>
</dbReference>
<feature type="region of interest" description="Disordered" evidence="24">
    <location>
        <begin position="742"/>
        <end position="794"/>
    </location>
</feature>
<evidence type="ECO:0000256" key="10">
    <source>
        <dbReference type="ARBA" id="ARBA00022618"/>
    </source>
</evidence>
<reference evidence="29 30" key="1">
    <citation type="submission" date="2020-04" db="EMBL/GenBank/DDBJ databases">
        <title>Chromosome-level genome assembly of a cyprinid fish Onychostoma macrolepis by integration of Nanopore Sequencing, Bionano and Hi-C technology.</title>
        <authorList>
            <person name="Wang D."/>
        </authorList>
    </citation>
    <scope>NUCLEOTIDE SEQUENCE [LARGE SCALE GENOMIC DNA]</scope>
    <source>
        <strain evidence="29">SWU-2019</strain>
        <tissue evidence="29">Muscle</tissue>
    </source>
</reference>
<keyword evidence="21" id="KW-0131">Cell cycle</keyword>
<evidence type="ECO:0000256" key="23">
    <source>
        <dbReference type="PROSITE-ProRule" id="PRU01016"/>
    </source>
</evidence>
<dbReference type="Pfam" id="PF17980">
    <property type="entry name" value="ADD_DNMT3"/>
    <property type="match status" value="1"/>
</dbReference>
<evidence type="ECO:0000256" key="12">
    <source>
        <dbReference type="ARBA" id="ARBA00022691"/>
    </source>
</evidence>
<evidence type="ECO:0000256" key="18">
    <source>
        <dbReference type="ARBA" id="ARBA00023125"/>
    </source>
</evidence>
<evidence type="ECO:0000256" key="1">
    <source>
        <dbReference type="ARBA" id="ARBA00004123"/>
    </source>
</evidence>
<feature type="compositionally biased region" description="Low complexity" evidence="24">
    <location>
        <begin position="881"/>
        <end position="894"/>
    </location>
</feature>
<evidence type="ECO:0000256" key="19">
    <source>
        <dbReference type="ARBA" id="ARBA00023212"/>
    </source>
</evidence>
<feature type="region of interest" description="Disordered" evidence="24">
    <location>
        <begin position="857"/>
        <end position="901"/>
    </location>
</feature>
<dbReference type="InterPro" id="IPR027328">
    <property type="entry name" value="MAPRE"/>
</dbReference>
<dbReference type="GO" id="GO:0003677">
    <property type="term" value="F:DNA binding"/>
    <property type="evidence" value="ECO:0007669"/>
    <property type="project" value="UniProtKB-KW"/>
</dbReference>
<evidence type="ECO:0000259" key="28">
    <source>
        <dbReference type="PROSITE" id="PS51533"/>
    </source>
</evidence>
<feature type="compositionally biased region" description="Low complexity" evidence="24">
    <location>
        <begin position="1032"/>
        <end position="1047"/>
    </location>
</feature>
<evidence type="ECO:0000256" key="3">
    <source>
        <dbReference type="ARBA" id="ARBA00004647"/>
    </source>
</evidence>
<name>A0A7J6CSM6_9TELE</name>
<evidence type="ECO:0000256" key="16">
    <source>
        <dbReference type="ARBA" id="ARBA00022776"/>
    </source>
</evidence>
<keyword evidence="16" id="KW-0498">Mitosis</keyword>
<feature type="compositionally biased region" description="Basic and acidic residues" evidence="24">
    <location>
        <begin position="153"/>
        <end position="169"/>
    </location>
</feature>
<evidence type="ECO:0000256" key="24">
    <source>
        <dbReference type="SAM" id="MobiDB-lite"/>
    </source>
</evidence>
<feature type="region of interest" description="Disordered" evidence="24">
    <location>
        <begin position="1029"/>
        <end position="1062"/>
    </location>
</feature>
<proteinExistence type="inferred from homology"/>
<dbReference type="Gene3D" id="1.20.5.1430">
    <property type="match status" value="1"/>
</dbReference>
<protein>
    <recommendedName>
        <fullName evidence="6">Microtubule-associated protein RP/EB family member 1</fullName>
        <ecNumber evidence="5">2.1.1.37</ecNumber>
    </recommendedName>
</protein>
<evidence type="ECO:0000256" key="8">
    <source>
        <dbReference type="ARBA" id="ARBA00022491"/>
    </source>
</evidence>
<dbReference type="PROSITE" id="PS51533">
    <property type="entry name" value="ADD"/>
    <property type="match status" value="1"/>
</dbReference>
<feature type="region of interest" description="Disordered" evidence="24">
    <location>
        <begin position="1694"/>
        <end position="1750"/>
    </location>
</feature>
<feature type="compositionally biased region" description="Basic and acidic residues" evidence="24">
    <location>
        <begin position="868"/>
        <end position="877"/>
    </location>
</feature>
<dbReference type="GO" id="GO:0008270">
    <property type="term" value="F:zinc ion binding"/>
    <property type="evidence" value="ECO:0007669"/>
    <property type="project" value="UniProtKB-KW"/>
</dbReference>
<dbReference type="FunFam" id="1.20.5.1430:FF:000001">
    <property type="entry name" value="microtubule-associated protein RP/EB family member 1"/>
    <property type="match status" value="1"/>
</dbReference>
<dbReference type="PROSITE" id="PS51230">
    <property type="entry name" value="EB1_C"/>
    <property type="match status" value="1"/>
</dbReference>
<dbReference type="InterPro" id="IPR036872">
    <property type="entry name" value="CH_dom_sf"/>
</dbReference>
<keyword evidence="19" id="KW-0206">Cytoskeleton</keyword>
<dbReference type="Gene3D" id="2.30.30.140">
    <property type="match status" value="1"/>
</dbReference>
<dbReference type="SUPFAM" id="SSF63748">
    <property type="entry name" value="Tudor/PWWP/MBT"/>
    <property type="match status" value="1"/>
</dbReference>
<gene>
    <name evidence="29" type="ORF">G5714_009256</name>
</gene>
<sequence length="1822" mass="205966">MAMNVSLDSNNPDDKCSRYDVLSWINETLQTNFTQVEQCRSGACFCQLMDLLFPGSIDMSKVKFESQKRSDFKQNYSLLQTAFRKSGIKQPVPVKQLLTGKFRPNFTFLKWFRKFFFANERQGREYNPVEARNGQDIVQADEPVKSPPRSWKNPRESGRVRDESDKDMELNGRRRPLTYDSKWERTFKWIRASHMGDNCAYCTLCDYNIILHAGFLDLKRHQQTQKHMKCEMGGLNSSGRRKIENSISCSETMLVFIQNHCLSSFPLRIKKVSQRTASYVLGLNYPNDIVSACKINPYCIYIYGQVPLDAESRERTSCHVVLVGFFEEKQARYCIRLLDVFQAEDGSSVSGCLHNVLQNFELPAGNMVAFYVNDQEQTSGSIASQIRELNPQVIDLGGLYSVPDSACNAGLQTHSSQVQELIANIYEHFSTCSTSNDNLKMLFVGIEGLKVTSAPLSHSCEEFCVLVQRMLEMWSDLVSYFTSCDENNDKAKQICSQLENPKIRITLMFLDHALGPIRAFEQHLQQSKGSVRADLVQILREASGLLRSYASSFLRPQAVIRYLKERDPAILENSTFCLPATELSLGGVVEDFISAREEELADSINVFHDECLAFYKTLTTSIADSLPLSDSVLRGISQLLSPAGRLKVTGKSIVDLAVQFGICSKPEDSAKLTDEFLEYQLVEDEDTSSTLTLERYWCNVLKTFPSESIFKRLVLYFLVLPCPSLDAEKIFAQAVENGDVAHWDDSSEESDTDLTKELDSNDDSSLDHTEVKISPIRNGQMKKNRGGTSEMVQHSDTVKPCVVRLEKITSQREMNLRKDGADDDIWTSSTTHEGSVRGIYGWESSLRQKPQERTVFQAGTGTWSKPVNPDKDSKPEVVKNNARSSASNSTPSPRSGKREQAYNDGKGYAIGELVWGKVKGFSWWPGLVVAWKGRALPVSMRRVEWFGDGMFSEIHTEGLLPFAAFAKCFCSKSYEGLPTYKNAIYQILELAAERCGKNFPPSEKKGEEVKAMLDWAFGGFQPMGPDGFLPPVDSSTSKTESDSSVSDYQPPAKRKYVNKNRPSAQDYTRDQMVYEVTVKGRNLEDFCLSCGTANTEIFHPLFEGSLCFKCKENFTETLYRYDDDGYQSYCTVCCAGQEVILCGNASCCRCFCKDCLNMLVGPGTFDKLKEVDPWSCYICLPSKCYGALKLRPDWSVRVQEYFANNSAFEFEPHRVYPSIPAHKRRPIKVLSLFDGIATGYLVLKDLGFKLERYIASEICEDSIAVGMIKHEGQIEYVKDVRTITRKHLAEWGPFDLLIGGSPCNDLSMVNPARKGLFEGTGRLFFEYYRMLTMMRPREDDDRPFFWLFENVVAMSAHDKADICRFLECNPVMIDAVKVSPAHRARYFWGNLPGMNRPLATSLTDKSELQDCLEVGRTAMFNKVRTITTKSNSIKQGKMGPLPVTMNGKEDYLWCTEMERIFGFPKHYTDVNNMGRGQRQRLLGRSWSVPVIRHLFAPLKDYFACDKRLLWFQAYSPSPSQLQKRHFTNDTPVKLQPGLLTSRTKSASAEKCLQQLQFIGFVPAMAVNVYSTSVTSENLSRHDMLTWINESLQMSHAKIEQLCTGAAYCQFMDMLFPSCIPLKKVKFQAKLEHEYIHNFKLLQGSFKKMGVSKIIPVDKLVKGKFQDNFEFVQWFKKFFDANYDGKEYDPVAARQGQDMPTNQSPAAATANKPKKPSSAPQRSATTLKSAPKTAPAATRGTGTGAGDEEKGALTQMINDLKGTIADMEKERDFYFGKLRNIELICQEKEGEGDPTLQRIVDILYATDEGFVIPEDEAGEPEEF</sequence>
<dbReference type="PROSITE" id="PS50812">
    <property type="entry name" value="PWWP"/>
    <property type="match status" value="1"/>
</dbReference>
<organism evidence="29 30">
    <name type="scientific">Onychostoma macrolepis</name>
    <dbReference type="NCBI Taxonomy" id="369639"/>
    <lineage>
        <taxon>Eukaryota</taxon>
        <taxon>Metazoa</taxon>
        <taxon>Chordata</taxon>
        <taxon>Craniata</taxon>
        <taxon>Vertebrata</taxon>
        <taxon>Euteleostomi</taxon>
        <taxon>Actinopterygii</taxon>
        <taxon>Neopterygii</taxon>
        <taxon>Teleostei</taxon>
        <taxon>Ostariophysi</taxon>
        <taxon>Cypriniformes</taxon>
        <taxon>Cyprinidae</taxon>
        <taxon>Acrossocheilinae</taxon>
        <taxon>Onychostoma</taxon>
    </lineage>
</organism>
<evidence type="ECO:0000256" key="5">
    <source>
        <dbReference type="ARBA" id="ARBA00011975"/>
    </source>
</evidence>
<dbReference type="GO" id="GO:0051010">
    <property type="term" value="F:microtubule plus-end binding"/>
    <property type="evidence" value="ECO:0007669"/>
    <property type="project" value="UniProtKB-ARBA"/>
</dbReference>
<evidence type="ECO:0000256" key="6">
    <source>
        <dbReference type="ARBA" id="ARBA00019567"/>
    </source>
</evidence>